<dbReference type="EMBL" id="CADCTM010000918">
    <property type="protein sequence ID" value="CAA9305111.1"/>
    <property type="molecule type" value="Genomic_DNA"/>
</dbReference>
<gene>
    <name evidence="2" type="ORF">AVDCRST_MAG92-5410</name>
</gene>
<protein>
    <submittedName>
        <fullName evidence="2">Uncharacterized protein</fullName>
    </submittedName>
</protein>
<accession>A0A6J4KGH7</accession>
<reference evidence="2" key="1">
    <citation type="submission" date="2020-02" db="EMBL/GenBank/DDBJ databases">
        <authorList>
            <person name="Meier V. D."/>
        </authorList>
    </citation>
    <scope>NUCLEOTIDE SEQUENCE</scope>
    <source>
        <strain evidence="2">AVDCRST_MAG92</strain>
    </source>
</reference>
<feature type="region of interest" description="Disordered" evidence="1">
    <location>
        <begin position="14"/>
        <end position="37"/>
    </location>
</feature>
<name>A0A6J4KGH7_9CYAN</name>
<evidence type="ECO:0000256" key="1">
    <source>
        <dbReference type="SAM" id="MobiDB-lite"/>
    </source>
</evidence>
<dbReference type="AlphaFoldDB" id="A0A6J4KGH7"/>
<evidence type="ECO:0000313" key="2">
    <source>
        <dbReference type="EMBL" id="CAA9305111.1"/>
    </source>
</evidence>
<proteinExistence type="predicted"/>
<sequence length="37" mass="4193">MSLIAIEALLKSNSNSKRKHKRNCGDSRHLQELSQAQ</sequence>
<organism evidence="2">
    <name type="scientific">uncultured Coleofasciculus sp</name>
    <dbReference type="NCBI Taxonomy" id="1267456"/>
    <lineage>
        <taxon>Bacteria</taxon>
        <taxon>Bacillati</taxon>
        <taxon>Cyanobacteriota</taxon>
        <taxon>Cyanophyceae</taxon>
        <taxon>Coleofasciculales</taxon>
        <taxon>Coleofasciculaceae</taxon>
        <taxon>Coleofasciculus</taxon>
        <taxon>environmental samples</taxon>
    </lineage>
</organism>